<organism evidence="1 2">
    <name type="scientific">Panagrolaimus sp. PS1159</name>
    <dbReference type="NCBI Taxonomy" id="55785"/>
    <lineage>
        <taxon>Eukaryota</taxon>
        <taxon>Metazoa</taxon>
        <taxon>Ecdysozoa</taxon>
        <taxon>Nematoda</taxon>
        <taxon>Chromadorea</taxon>
        <taxon>Rhabditida</taxon>
        <taxon>Tylenchina</taxon>
        <taxon>Panagrolaimomorpha</taxon>
        <taxon>Panagrolaimoidea</taxon>
        <taxon>Panagrolaimidae</taxon>
        <taxon>Panagrolaimus</taxon>
    </lineage>
</organism>
<protein>
    <submittedName>
        <fullName evidence="2">Uncharacterized protein</fullName>
    </submittedName>
</protein>
<reference evidence="2" key="1">
    <citation type="submission" date="2022-11" db="UniProtKB">
        <authorList>
            <consortium name="WormBaseParasite"/>
        </authorList>
    </citation>
    <scope>IDENTIFICATION</scope>
</reference>
<proteinExistence type="predicted"/>
<evidence type="ECO:0000313" key="2">
    <source>
        <dbReference type="WBParaSite" id="PS1159_v2.g1915.t1"/>
    </source>
</evidence>
<sequence>MSDQSDDNSVKKMSKVEFKENSSNSSVRTNSKRRVSQYIVRVPIDHFNRIKATDEVNSLSKETQLFVVLIRQYQQKPTASQVSFILPENGMTFPAVTICKYNSIRQSYVKELNETTNGSFSYELLQYLALSYLEIQLILTASNEFPLQDGEQLFQNFIKRYPNFSINHFFKKAGSLCNETLRYCSFVGREFDCCKYAKPILTDMGLCHRFEFSSADVIYLRSQTNSGVTNGLQIIADSDKNDQAKLLFDSDSDNENVTSFLNLVDHLRVNSKMDVTGLFSQIFDSGFRYFVHSDTEYPSLSTEGITYLLLPEAQWGNCTKDWPTTLQNVNITYSSAKCKSLCRAKHYYDLCGCSPFIFNVKEEFPVCSAYKMFQCIEKSSNFPENSADLKMPNINCLNCKLECDRWVYHTYNSYGEGFSEGALDWLRKKLPNASRAHIKNNFVAINIFYRDMAYTQYEQMQSITFTEVISNIGGSMGISLGMSFFSIIEIIVYFWKASWILLSKKRRKYLIKKKFLEEQREKTLEQTLEKAQQESSSSTFRRIANSIRRKISKPWSKGGTMPEQNYSANFTNQVVNAKLRGDGKANIGKIPTFAEIKLNAKQLSYLRSLSCPDTYPDSWNFEKTSTPKSPDTTATEFSNASFENDDFDVESANSNFKNK</sequence>
<evidence type="ECO:0000313" key="1">
    <source>
        <dbReference type="Proteomes" id="UP000887580"/>
    </source>
</evidence>
<accession>A0AC35FMY2</accession>
<dbReference type="Proteomes" id="UP000887580">
    <property type="component" value="Unplaced"/>
</dbReference>
<name>A0AC35FMY2_9BILA</name>
<dbReference type="WBParaSite" id="PS1159_v2.g1915.t1">
    <property type="protein sequence ID" value="PS1159_v2.g1915.t1"/>
    <property type="gene ID" value="PS1159_v2.g1915"/>
</dbReference>